<dbReference type="SMART" id="SM00448">
    <property type="entry name" value="REC"/>
    <property type="match status" value="2"/>
</dbReference>
<dbReference type="NCBIfam" id="TIGR00229">
    <property type="entry name" value="sensory_box"/>
    <property type="match status" value="1"/>
</dbReference>
<dbReference type="SMART" id="SM00091">
    <property type="entry name" value="PAS"/>
    <property type="match status" value="1"/>
</dbReference>
<dbReference type="Pfam" id="PF00512">
    <property type="entry name" value="HisKA"/>
    <property type="match status" value="1"/>
</dbReference>
<feature type="domain" description="Response regulatory" evidence="13">
    <location>
        <begin position="883"/>
        <end position="999"/>
    </location>
</feature>
<dbReference type="PROSITE" id="PS50109">
    <property type="entry name" value="HIS_KIN"/>
    <property type="match status" value="1"/>
</dbReference>
<dbReference type="FunFam" id="1.10.287.130:FF:000001">
    <property type="entry name" value="Two-component sensor histidine kinase"/>
    <property type="match status" value="1"/>
</dbReference>
<dbReference type="PROSITE" id="PS50113">
    <property type="entry name" value="PAC"/>
    <property type="match status" value="1"/>
</dbReference>
<dbReference type="SMART" id="SM00387">
    <property type="entry name" value="HATPase_c"/>
    <property type="match status" value="1"/>
</dbReference>
<proteinExistence type="predicted"/>
<name>A0A6L7EUK8_9ACTN</name>
<dbReference type="PRINTS" id="PR00344">
    <property type="entry name" value="BCTRLSENSOR"/>
</dbReference>
<feature type="transmembrane region" description="Helical" evidence="11">
    <location>
        <begin position="295"/>
        <end position="315"/>
    </location>
</feature>
<comment type="caution">
    <text evidence="16">The sequence shown here is derived from an EMBL/GenBank/DDBJ whole genome shotgun (WGS) entry which is preliminary data.</text>
</comment>
<evidence type="ECO:0000256" key="2">
    <source>
        <dbReference type="ARBA" id="ARBA00001968"/>
    </source>
</evidence>
<evidence type="ECO:0000256" key="1">
    <source>
        <dbReference type="ARBA" id="ARBA00000085"/>
    </source>
</evidence>
<keyword evidence="5 10" id="KW-0597">Phosphoprotein</keyword>
<dbReference type="CDD" id="cd00156">
    <property type="entry name" value="REC"/>
    <property type="match status" value="1"/>
</dbReference>
<feature type="domain" description="PAC" evidence="15">
    <location>
        <begin position="447"/>
        <end position="498"/>
    </location>
</feature>
<dbReference type="Gene3D" id="3.40.50.2300">
    <property type="match status" value="2"/>
</dbReference>
<feature type="domain" description="Response regulatory" evidence="13">
    <location>
        <begin position="736"/>
        <end position="850"/>
    </location>
</feature>
<dbReference type="Pfam" id="PF02518">
    <property type="entry name" value="HATPase_c"/>
    <property type="match status" value="1"/>
</dbReference>
<dbReference type="RefSeq" id="WP_160878969.1">
    <property type="nucleotide sequence ID" value="NZ_WUEK01000010.1"/>
</dbReference>
<dbReference type="InterPro" id="IPR036890">
    <property type="entry name" value="HATPase_C_sf"/>
</dbReference>
<evidence type="ECO:0000259" key="14">
    <source>
        <dbReference type="PROSITE" id="PS50112"/>
    </source>
</evidence>
<dbReference type="GO" id="GO:0009927">
    <property type="term" value="F:histidine phosphotransfer kinase activity"/>
    <property type="evidence" value="ECO:0007669"/>
    <property type="project" value="TreeGrafter"/>
</dbReference>
<sequence length="1012" mass="106834">MLRSDAHALAVAPGPAAGAPVSAVAPARRLPPWPVLAVWAVLVVVVVALLSPAAGPQVRQATSAVGLTCGGLLAMATALRRARLSSPREARPWRWVVAGSGLMLVANTWSSVSGADPLSDSGLYVNVCIAVALVFSTLGIISFPGVRRRGSDLVVMALDGVVAGGALLLITSAVVYSELLSSDARSTGGTLNQALNLAFPALDVVLVTVAVMLALRARKGDRWRFGLIAAAYPLYAFSDLAFAVEAARGSFEFGTWLDLGWILGWLTLALAAVMPPPPPAPAEGSRRDVVRLTDVVGTSIVFGALAVATAVQVLAGGTGRLQTLQSVLWVAVVVAAGARQLVLTLDNHALRRGLERRVAEQTADLRRLARQNEVLVTSVGDGVYGVDHEGRVTFVNPSASHLLGWSTEELIGRRAHEFFHAPDDEGAPYPWAGCYVHEAIVHGDLATAEEDEYLRADGSRFPVEITASPLVDDGNVRGAVVTFRDVTQRREVDRMKNEFLSVVSHELRTPLTSIRGSLGLLGGGRMGDLPPKALTLVNVALQSSERLTRLINDLLDIERMESGTKPMELHPTDVRPLLESAADQIEGMAGQAGVRVVVGRAEGRAMVDEDRMIQTLLNLLGNAIKFSERGGEVRLDAHVDGPEVHLRVSDDGRGIPAEKLESVFERFQQVDSSDTRQKGGTGLGLTISRGIVEKHGGRIWAESELGVGTTVHVTLPAAARLSSGAETPPGPSDAATVLICDDDATVVEQFCALLRLHGFRAVGVTDGERALELVRSERPRAVVLDLMMPGTTGAEVLRALRAEEETHDVPVVVISGMGPEADREAAQATTEWLVKPVSETRLVNAVSLAVAGRVAERVGSAVAAGASAGDRSPASPAAPAAGTVLLVEDDEELAEVLGATLADAGLTVQHAASVSGAVALGPEVRPDVLVLDMRLPDGTGEDVVAAFTRRWPLARTPLVVYSAVDLDRTRRDGLTLGPTVFLTKGETTPESLRDQVLSLVRAVTTAPRRTTT</sequence>
<dbReference type="CDD" id="cd00130">
    <property type="entry name" value="PAS"/>
    <property type="match status" value="1"/>
</dbReference>
<dbReference type="GO" id="GO:0005509">
    <property type="term" value="F:calcium ion binding"/>
    <property type="evidence" value="ECO:0007669"/>
    <property type="project" value="UniProtKB-ARBA"/>
</dbReference>
<dbReference type="GO" id="GO:0005886">
    <property type="term" value="C:plasma membrane"/>
    <property type="evidence" value="ECO:0007669"/>
    <property type="project" value="UniProtKB-SubCell"/>
</dbReference>
<dbReference type="EC" id="2.7.13.3" evidence="4"/>
<dbReference type="SUPFAM" id="SSF55874">
    <property type="entry name" value="ATPase domain of HSP90 chaperone/DNA topoisomerase II/histidine kinase"/>
    <property type="match status" value="1"/>
</dbReference>
<dbReference type="InterPro" id="IPR004358">
    <property type="entry name" value="Sig_transdc_His_kin-like_C"/>
</dbReference>
<dbReference type="SMART" id="SM00086">
    <property type="entry name" value="PAC"/>
    <property type="match status" value="1"/>
</dbReference>
<keyword evidence="9 11" id="KW-0472">Membrane</keyword>
<feature type="transmembrane region" description="Helical" evidence="11">
    <location>
        <begin position="253"/>
        <end position="274"/>
    </location>
</feature>
<evidence type="ECO:0000256" key="5">
    <source>
        <dbReference type="ARBA" id="ARBA00022553"/>
    </source>
</evidence>
<dbReference type="InterPro" id="IPR035965">
    <property type="entry name" value="PAS-like_dom_sf"/>
</dbReference>
<keyword evidence="6" id="KW-0808">Transferase</keyword>
<comment type="subcellular location">
    <subcellularLocation>
        <location evidence="3">Cell membrane</location>
    </subcellularLocation>
</comment>
<feature type="modified residue" description="4-aspartylphosphate" evidence="10">
    <location>
        <position position="785"/>
    </location>
</feature>
<dbReference type="SUPFAM" id="SSF52172">
    <property type="entry name" value="CheY-like"/>
    <property type="match status" value="2"/>
</dbReference>
<dbReference type="Gene3D" id="3.30.565.10">
    <property type="entry name" value="Histidine kinase-like ATPase, C-terminal domain"/>
    <property type="match status" value="1"/>
</dbReference>
<comment type="cofactor">
    <cofactor evidence="2">
        <name>a divalent metal cation</name>
        <dbReference type="ChEBI" id="CHEBI:60240"/>
    </cofactor>
</comment>
<dbReference type="PANTHER" id="PTHR43047">
    <property type="entry name" value="TWO-COMPONENT HISTIDINE PROTEIN KINASE"/>
    <property type="match status" value="1"/>
</dbReference>
<feature type="domain" description="PAS" evidence="14">
    <location>
        <begin position="375"/>
        <end position="425"/>
    </location>
</feature>
<keyword evidence="17" id="KW-1185">Reference proteome</keyword>
<reference evidence="16 17" key="1">
    <citation type="submission" date="2019-12" db="EMBL/GenBank/DDBJ databases">
        <authorList>
            <person name="Kun Z."/>
        </authorList>
    </citation>
    <scope>NUCLEOTIDE SEQUENCE [LARGE SCALE GENOMIC DNA]</scope>
    <source>
        <strain evidence="16 17">YIM 123512</strain>
    </source>
</reference>
<dbReference type="Gene3D" id="3.30.450.20">
    <property type="entry name" value="PAS domain"/>
    <property type="match status" value="1"/>
</dbReference>
<dbReference type="InterPro" id="IPR001789">
    <property type="entry name" value="Sig_transdc_resp-reg_receiver"/>
</dbReference>
<dbReference type="PROSITE" id="PS50110">
    <property type="entry name" value="RESPONSE_REGULATORY"/>
    <property type="match status" value="2"/>
</dbReference>
<dbReference type="AlphaFoldDB" id="A0A6L7EUK8"/>
<dbReference type="InterPro" id="IPR003661">
    <property type="entry name" value="HisK_dim/P_dom"/>
</dbReference>
<dbReference type="PANTHER" id="PTHR43047:SF72">
    <property type="entry name" value="OSMOSENSING HISTIDINE PROTEIN KINASE SLN1"/>
    <property type="match status" value="1"/>
</dbReference>
<evidence type="ECO:0000256" key="3">
    <source>
        <dbReference type="ARBA" id="ARBA00004236"/>
    </source>
</evidence>
<evidence type="ECO:0000256" key="4">
    <source>
        <dbReference type="ARBA" id="ARBA00012438"/>
    </source>
</evidence>
<feature type="transmembrane region" description="Helical" evidence="11">
    <location>
        <begin position="92"/>
        <end position="110"/>
    </location>
</feature>
<dbReference type="FunFam" id="3.30.565.10:FF:000006">
    <property type="entry name" value="Sensor histidine kinase WalK"/>
    <property type="match status" value="1"/>
</dbReference>
<dbReference type="SUPFAM" id="SSF55785">
    <property type="entry name" value="PYP-like sensor domain (PAS domain)"/>
    <property type="match status" value="1"/>
</dbReference>
<dbReference type="InterPro" id="IPR000014">
    <property type="entry name" value="PAS"/>
</dbReference>
<organism evidence="16 17">
    <name type="scientific">Nocardioides flavescens</name>
    <dbReference type="NCBI Taxonomy" id="2691959"/>
    <lineage>
        <taxon>Bacteria</taxon>
        <taxon>Bacillati</taxon>
        <taxon>Actinomycetota</taxon>
        <taxon>Actinomycetes</taxon>
        <taxon>Propionibacteriales</taxon>
        <taxon>Nocardioidaceae</taxon>
        <taxon>Nocardioides</taxon>
    </lineage>
</organism>
<keyword evidence="11" id="KW-0812">Transmembrane</keyword>
<keyword evidence="7" id="KW-0418">Kinase</keyword>
<dbReference type="EMBL" id="WUEK01000010">
    <property type="protein sequence ID" value="MXG91033.1"/>
    <property type="molecule type" value="Genomic_DNA"/>
</dbReference>
<evidence type="ECO:0000313" key="16">
    <source>
        <dbReference type="EMBL" id="MXG91033.1"/>
    </source>
</evidence>
<keyword evidence="11" id="KW-1133">Transmembrane helix</keyword>
<dbReference type="Proteomes" id="UP000473325">
    <property type="component" value="Unassembled WGS sequence"/>
</dbReference>
<accession>A0A6L7EUK8</accession>
<feature type="transmembrane region" description="Helical" evidence="11">
    <location>
        <begin position="61"/>
        <end position="80"/>
    </location>
</feature>
<feature type="modified residue" description="4-aspartylphosphate" evidence="10">
    <location>
        <position position="932"/>
    </location>
</feature>
<evidence type="ECO:0000256" key="11">
    <source>
        <dbReference type="SAM" id="Phobius"/>
    </source>
</evidence>
<feature type="domain" description="Histidine kinase" evidence="12">
    <location>
        <begin position="502"/>
        <end position="719"/>
    </location>
</feature>
<comment type="catalytic activity">
    <reaction evidence="1">
        <text>ATP + protein L-histidine = ADP + protein N-phospho-L-histidine.</text>
        <dbReference type="EC" id="2.7.13.3"/>
    </reaction>
</comment>
<feature type="transmembrane region" description="Helical" evidence="11">
    <location>
        <begin position="327"/>
        <end position="345"/>
    </location>
</feature>
<protein>
    <recommendedName>
        <fullName evidence="4">histidine kinase</fullName>
        <ecNumber evidence="4">2.7.13.3</ecNumber>
    </recommendedName>
</protein>
<dbReference type="InterPro" id="IPR000700">
    <property type="entry name" value="PAS-assoc_C"/>
</dbReference>
<evidence type="ECO:0000256" key="6">
    <source>
        <dbReference type="ARBA" id="ARBA00022679"/>
    </source>
</evidence>
<dbReference type="CDD" id="cd00082">
    <property type="entry name" value="HisKA"/>
    <property type="match status" value="1"/>
</dbReference>
<feature type="transmembrane region" description="Helical" evidence="11">
    <location>
        <begin position="153"/>
        <end position="177"/>
    </location>
</feature>
<evidence type="ECO:0000259" key="15">
    <source>
        <dbReference type="PROSITE" id="PS50113"/>
    </source>
</evidence>
<dbReference type="Pfam" id="PF00072">
    <property type="entry name" value="Response_reg"/>
    <property type="match status" value="2"/>
</dbReference>
<dbReference type="InterPro" id="IPR003594">
    <property type="entry name" value="HATPase_dom"/>
</dbReference>
<keyword evidence="8" id="KW-0902">Two-component regulatory system</keyword>
<dbReference type="Pfam" id="PF13426">
    <property type="entry name" value="PAS_9"/>
    <property type="match status" value="1"/>
</dbReference>
<evidence type="ECO:0000256" key="9">
    <source>
        <dbReference type="ARBA" id="ARBA00023136"/>
    </source>
</evidence>
<evidence type="ECO:0000259" key="12">
    <source>
        <dbReference type="PROSITE" id="PS50109"/>
    </source>
</evidence>
<dbReference type="CDD" id="cd16922">
    <property type="entry name" value="HATPase_EvgS-ArcB-TorS-like"/>
    <property type="match status" value="1"/>
</dbReference>
<dbReference type="Gene3D" id="1.10.287.130">
    <property type="match status" value="1"/>
</dbReference>
<evidence type="ECO:0000313" key="17">
    <source>
        <dbReference type="Proteomes" id="UP000473325"/>
    </source>
</evidence>
<dbReference type="InterPro" id="IPR011006">
    <property type="entry name" value="CheY-like_superfamily"/>
</dbReference>
<gene>
    <name evidence="16" type="ORF">GRQ65_15905</name>
</gene>
<feature type="transmembrane region" description="Helical" evidence="11">
    <location>
        <begin position="197"/>
        <end position="215"/>
    </location>
</feature>
<evidence type="ECO:0000259" key="13">
    <source>
        <dbReference type="PROSITE" id="PS50110"/>
    </source>
</evidence>
<dbReference type="InterPro" id="IPR005467">
    <property type="entry name" value="His_kinase_dom"/>
</dbReference>
<dbReference type="PROSITE" id="PS50112">
    <property type="entry name" value="PAS"/>
    <property type="match status" value="1"/>
</dbReference>
<evidence type="ECO:0000256" key="7">
    <source>
        <dbReference type="ARBA" id="ARBA00022777"/>
    </source>
</evidence>
<dbReference type="InterPro" id="IPR036097">
    <property type="entry name" value="HisK_dim/P_sf"/>
</dbReference>
<evidence type="ECO:0000256" key="8">
    <source>
        <dbReference type="ARBA" id="ARBA00023012"/>
    </source>
</evidence>
<evidence type="ECO:0000256" key="10">
    <source>
        <dbReference type="PROSITE-ProRule" id="PRU00169"/>
    </source>
</evidence>
<dbReference type="SMART" id="SM00388">
    <property type="entry name" value="HisKA"/>
    <property type="match status" value="1"/>
</dbReference>
<dbReference type="SUPFAM" id="SSF47384">
    <property type="entry name" value="Homodimeric domain of signal transducing histidine kinase"/>
    <property type="match status" value="1"/>
</dbReference>
<dbReference type="InterPro" id="IPR001610">
    <property type="entry name" value="PAC"/>
</dbReference>
<dbReference type="GO" id="GO:0000155">
    <property type="term" value="F:phosphorelay sensor kinase activity"/>
    <property type="evidence" value="ECO:0007669"/>
    <property type="project" value="InterPro"/>
</dbReference>
<feature type="transmembrane region" description="Helical" evidence="11">
    <location>
        <begin position="36"/>
        <end position="55"/>
    </location>
</feature>
<feature type="transmembrane region" description="Helical" evidence="11">
    <location>
        <begin position="122"/>
        <end position="141"/>
    </location>
</feature>